<dbReference type="Pfam" id="PF00545">
    <property type="entry name" value="Ribonuclease"/>
    <property type="match status" value="1"/>
</dbReference>
<proteinExistence type="predicted"/>
<comment type="caution">
    <text evidence="4">The sequence shown here is derived from an EMBL/GenBank/DDBJ whole genome shotgun (WGS) entry which is preliminary data.</text>
</comment>
<accession>A0A9P9JMT0</accession>
<dbReference type="GO" id="GO:0003723">
    <property type="term" value="F:RNA binding"/>
    <property type="evidence" value="ECO:0007669"/>
    <property type="project" value="InterPro"/>
</dbReference>
<dbReference type="GO" id="GO:0004521">
    <property type="term" value="F:RNA endonuclease activity"/>
    <property type="evidence" value="ECO:0007669"/>
    <property type="project" value="InterPro"/>
</dbReference>
<keyword evidence="2" id="KW-0378">Hydrolase</keyword>
<dbReference type="GeneID" id="70226240"/>
<name>A0A9P9JMT0_FUSRE</name>
<dbReference type="GO" id="GO:0016787">
    <property type="term" value="F:hydrolase activity"/>
    <property type="evidence" value="ECO:0007669"/>
    <property type="project" value="UniProtKB-KW"/>
</dbReference>
<dbReference type="AlphaFoldDB" id="A0A9P9JMT0"/>
<evidence type="ECO:0000313" key="5">
    <source>
        <dbReference type="Proteomes" id="UP000720189"/>
    </source>
</evidence>
<keyword evidence="5" id="KW-1185">Reference proteome</keyword>
<dbReference type="Proteomes" id="UP000720189">
    <property type="component" value="Unassembled WGS sequence"/>
</dbReference>
<organism evidence="4 5">
    <name type="scientific">Fusarium redolens</name>
    <dbReference type="NCBI Taxonomy" id="48865"/>
    <lineage>
        <taxon>Eukaryota</taxon>
        <taxon>Fungi</taxon>
        <taxon>Dikarya</taxon>
        <taxon>Ascomycota</taxon>
        <taxon>Pezizomycotina</taxon>
        <taxon>Sordariomycetes</taxon>
        <taxon>Hypocreomycetidae</taxon>
        <taxon>Hypocreales</taxon>
        <taxon>Nectriaceae</taxon>
        <taxon>Fusarium</taxon>
        <taxon>Fusarium redolens species complex</taxon>
    </lineage>
</organism>
<feature type="region of interest" description="Disordered" evidence="3">
    <location>
        <begin position="1"/>
        <end position="26"/>
    </location>
</feature>
<evidence type="ECO:0000256" key="2">
    <source>
        <dbReference type="ARBA" id="ARBA00022801"/>
    </source>
</evidence>
<evidence type="ECO:0000256" key="1">
    <source>
        <dbReference type="ARBA" id="ARBA00022722"/>
    </source>
</evidence>
<feature type="compositionally biased region" description="Low complexity" evidence="3">
    <location>
        <begin position="157"/>
        <end position="177"/>
    </location>
</feature>
<protein>
    <submittedName>
        <fullName evidence="4">Uncharacterized protein</fullName>
    </submittedName>
</protein>
<gene>
    <name evidence="4" type="ORF">BKA55DRAFT_598754</name>
</gene>
<sequence length="261" mass="28696">MPSLADLGEMDHMRRSEDDMDDNSSTCSYYSLSDVEDVSFKKVPAHEVRKQSEHVPEYSPWATYPHNFRNSEALPLKVAGPWMEYPLCLNGTYSHSKDPGPARVIVNPSVPGGHDVIYHPGKREGRFLQAKYRPKGYRAKISGCTAMPTIPSPPSSPSSSLSSSLPPSSPPLLSISPPASPGVYGESQYNGLTEITQQQALAIAAQQQQYLLQQQSLRASWTYPQTVGLNGVIRGQSLLQFPSMNQSYIPGYNVMSGLIYC</sequence>
<feature type="region of interest" description="Disordered" evidence="3">
    <location>
        <begin position="144"/>
        <end position="177"/>
    </location>
</feature>
<evidence type="ECO:0000313" key="4">
    <source>
        <dbReference type="EMBL" id="KAH7230533.1"/>
    </source>
</evidence>
<dbReference type="EMBL" id="JAGMUX010000022">
    <property type="protein sequence ID" value="KAH7230533.1"/>
    <property type="molecule type" value="Genomic_DNA"/>
</dbReference>
<keyword evidence="1" id="KW-0540">Nuclease</keyword>
<dbReference type="Gene3D" id="3.10.450.30">
    <property type="entry name" value="Microbial ribonucleases"/>
    <property type="match status" value="1"/>
</dbReference>
<dbReference type="SUPFAM" id="SSF53933">
    <property type="entry name" value="Microbial ribonucleases"/>
    <property type="match status" value="1"/>
</dbReference>
<dbReference type="OrthoDB" id="5099826at2759"/>
<dbReference type="RefSeq" id="XP_046043171.1">
    <property type="nucleotide sequence ID" value="XM_046196286.1"/>
</dbReference>
<evidence type="ECO:0000256" key="3">
    <source>
        <dbReference type="SAM" id="MobiDB-lite"/>
    </source>
</evidence>
<dbReference type="InterPro" id="IPR000026">
    <property type="entry name" value="N1-like"/>
</dbReference>
<reference evidence="4" key="1">
    <citation type="journal article" date="2021" name="Nat. Commun.">
        <title>Genetic determinants of endophytism in the Arabidopsis root mycobiome.</title>
        <authorList>
            <person name="Mesny F."/>
            <person name="Miyauchi S."/>
            <person name="Thiergart T."/>
            <person name="Pickel B."/>
            <person name="Atanasova L."/>
            <person name="Karlsson M."/>
            <person name="Huettel B."/>
            <person name="Barry K.W."/>
            <person name="Haridas S."/>
            <person name="Chen C."/>
            <person name="Bauer D."/>
            <person name="Andreopoulos W."/>
            <person name="Pangilinan J."/>
            <person name="LaButti K."/>
            <person name="Riley R."/>
            <person name="Lipzen A."/>
            <person name="Clum A."/>
            <person name="Drula E."/>
            <person name="Henrissat B."/>
            <person name="Kohler A."/>
            <person name="Grigoriev I.V."/>
            <person name="Martin F.M."/>
            <person name="Hacquard S."/>
        </authorList>
    </citation>
    <scope>NUCLEOTIDE SEQUENCE</scope>
    <source>
        <strain evidence="4">MPI-CAGE-AT-0023</strain>
    </source>
</reference>
<dbReference type="InterPro" id="IPR016191">
    <property type="entry name" value="Ribonuclease/ribotoxin"/>
</dbReference>